<dbReference type="GO" id="GO:0016491">
    <property type="term" value="F:oxidoreductase activity"/>
    <property type="evidence" value="ECO:0007669"/>
    <property type="project" value="InterPro"/>
</dbReference>
<dbReference type="PROSITE" id="PS51318">
    <property type="entry name" value="TAT"/>
    <property type="match status" value="1"/>
</dbReference>
<name>A0A346NN36_9ALTE</name>
<gene>
    <name evidence="2" type="ORF">D0Y50_11620</name>
</gene>
<dbReference type="SUPFAM" id="SSF54665">
    <property type="entry name" value="CO dehydrogenase molybdoprotein N-domain-like"/>
    <property type="match status" value="1"/>
</dbReference>
<dbReference type="OrthoDB" id="9767994at2"/>
<dbReference type="InterPro" id="IPR046867">
    <property type="entry name" value="AldOxase/xan_DH_MoCoBD2"/>
</dbReference>
<reference evidence="2 3" key="1">
    <citation type="submission" date="2018-08" db="EMBL/GenBank/DDBJ databases">
        <title>Salinimonas sediminis sp. nov., a piezophilic bacterium isolated from a deep-sea sediment sample from the New Britain Trench.</title>
        <authorList>
            <person name="Cao J."/>
        </authorList>
    </citation>
    <scope>NUCLEOTIDE SEQUENCE [LARGE SCALE GENOMIC DNA]</scope>
    <source>
        <strain evidence="2 3">N102</strain>
    </source>
</reference>
<dbReference type="Pfam" id="PF02738">
    <property type="entry name" value="MoCoBD_1"/>
    <property type="match status" value="1"/>
</dbReference>
<sequence>MNQTNLSRRQFIKQVSVGSGLTLGITLAPKSLALANEPALQEQLAPNVFVAIDSKGDLVVTCHRSEMGQQIRTAITQIIADELDADWQRVSTVQAPGDEQYGDQNTDGSRSIRRNLERLQVAGATAALMLCQAAAKGWGVTAQSCYCEQHQVVHKPSGKKVDFGELVAVAATLPVPDEKLVKPKAREKWRYVGKNIRSIDMQNVVSGNTVFGQDIELEDMLIAVIQRPPVMFTKPVTVDDKKTRKIKGVVDVITLKSASAPANFAPLGGVAVLANNTWAAMQGVDALNITWSENEHSAYQSTAEKQQLIDTAKQAGEVVRKRGDGAAGLTQADKRLSATYYAPLLAQAPMEPPAAAARVTAERVEVWTSTQNPQAAQDLVAQTLGVPKEQVVIHVTLLGGGFGRKSKPDFAAEAALLAKQTGKPVKVIWRREDDIQHGFYHTVSAQHIEAGLDDKGNTVAWHHNTVFPTISTTFSTEAESPSAGELRLGFIDNPFDIPHIQLEKGKAKNHVRIGWLRSVANVYHAYAIHTFADELAHAAGQDSKQYLQQLIGKPRHIDLAQEGAEYDNYGDPLDVYPIDTARLLRVIDNVTAAARWDQRHDEKRFLGLAAHRSFLSYVATVVEVTIDKDGQWRIPHTYVCIDAGTVVNPEHVKAQCEGGSIFGLSCAIGQITAENGQIQQTNFHNYQVARIQQAPAAFDIQIIDSQAAPGGVGEPPTPPFAPALANALFAATGQRFHELPLPLTIKPA</sequence>
<feature type="domain" description="Aldehyde oxidase/xanthine dehydrogenase a/b hammerhead" evidence="1">
    <location>
        <begin position="206"/>
        <end position="295"/>
    </location>
</feature>
<proteinExistence type="predicted"/>
<dbReference type="InterPro" id="IPR012368">
    <property type="entry name" value="OxRdtase_Mopterin-bd_su_IorB"/>
</dbReference>
<dbReference type="PANTHER" id="PTHR47495:SF3">
    <property type="entry name" value="BLR6219 PROTEIN"/>
    <property type="match status" value="1"/>
</dbReference>
<dbReference type="PIRSF" id="PIRSF036389">
    <property type="entry name" value="IOR_B"/>
    <property type="match status" value="1"/>
</dbReference>
<dbReference type="Gene3D" id="3.90.1170.50">
    <property type="entry name" value="Aldehyde oxidase/xanthine dehydrogenase, a/b hammerhead"/>
    <property type="match status" value="1"/>
</dbReference>
<dbReference type="Gene3D" id="3.30.365.10">
    <property type="entry name" value="Aldehyde oxidase/xanthine dehydrogenase, molybdopterin binding domain"/>
    <property type="match status" value="4"/>
</dbReference>
<dbReference type="InterPro" id="IPR006311">
    <property type="entry name" value="TAT_signal"/>
</dbReference>
<dbReference type="KEGG" id="salm:D0Y50_11620"/>
<dbReference type="Proteomes" id="UP000262073">
    <property type="component" value="Chromosome"/>
</dbReference>
<dbReference type="SUPFAM" id="SSF56003">
    <property type="entry name" value="Molybdenum cofactor-binding domain"/>
    <property type="match status" value="2"/>
</dbReference>
<dbReference type="InterPro" id="IPR037165">
    <property type="entry name" value="AldOxase/xan_DH_Mopterin-bd_sf"/>
</dbReference>
<evidence type="ECO:0000313" key="3">
    <source>
        <dbReference type="Proteomes" id="UP000262073"/>
    </source>
</evidence>
<dbReference type="PANTHER" id="PTHR47495">
    <property type="entry name" value="ALDEHYDE DEHYDROGENASE"/>
    <property type="match status" value="1"/>
</dbReference>
<evidence type="ECO:0000259" key="1">
    <source>
        <dbReference type="SMART" id="SM01008"/>
    </source>
</evidence>
<dbReference type="EMBL" id="CP031769">
    <property type="protein sequence ID" value="AXR06943.1"/>
    <property type="molecule type" value="Genomic_DNA"/>
</dbReference>
<dbReference type="InterPro" id="IPR052516">
    <property type="entry name" value="N-heterocyclic_Hydroxylase"/>
</dbReference>
<evidence type="ECO:0000313" key="2">
    <source>
        <dbReference type="EMBL" id="AXR06943.1"/>
    </source>
</evidence>
<protein>
    <submittedName>
        <fullName evidence="2">Xanthine dehydrogenase family protein molybdopterin-binding subunit</fullName>
    </submittedName>
</protein>
<dbReference type="AlphaFoldDB" id="A0A346NN36"/>
<accession>A0A346NN36</accession>
<dbReference type="Pfam" id="PF20256">
    <property type="entry name" value="MoCoBD_2"/>
    <property type="match status" value="2"/>
</dbReference>
<dbReference type="InterPro" id="IPR036856">
    <property type="entry name" value="Ald_Oxase/Xan_DH_a/b_sf"/>
</dbReference>
<dbReference type="InterPro" id="IPR000674">
    <property type="entry name" value="Ald_Oxase/Xan_DH_a/b"/>
</dbReference>
<dbReference type="SMART" id="SM01008">
    <property type="entry name" value="Ald_Xan_dh_C"/>
    <property type="match status" value="1"/>
</dbReference>
<dbReference type="InterPro" id="IPR008274">
    <property type="entry name" value="AldOxase/xan_DH_MoCoBD1"/>
</dbReference>
<keyword evidence="3" id="KW-1185">Reference proteome</keyword>
<organism evidence="2 3">
    <name type="scientific">Salinimonas sediminis</name>
    <dbReference type="NCBI Taxonomy" id="2303538"/>
    <lineage>
        <taxon>Bacteria</taxon>
        <taxon>Pseudomonadati</taxon>
        <taxon>Pseudomonadota</taxon>
        <taxon>Gammaproteobacteria</taxon>
        <taxon>Alteromonadales</taxon>
        <taxon>Alteromonadaceae</taxon>
        <taxon>Alteromonas/Salinimonas group</taxon>
        <taxon>Salinimonas</taxon>
    </lineage>
</organism>
<dbReference type="RefSeq" id="WP_117317098.1">
    <property type="nucleotide sequence ID" value="NZ_CP031769.1"/>
</dbReference>